<dbReference type="InterPro" id="IPR023365">
    <property type="entry name" value="Sortase_dom-sf"/>
</dbReference>
<protein>
    <submittedName>
        <fullName evidence="5">Class A sortase</fullName>
    </submittedName>
</protein>
<dbReference type="EMBL" id="JBAWSX010000004">
    <property type="protein sequence ID" value="MEI4801691.1"/>
    <property type="molecule type" value="Genomic_DNA"/>
</dbReference>
<dbReference type="InterPro" id="IPR042007">
    <property type="entry name" value="Sortase_A"/>
</dbReference>
<reference evidence="5 6" key="1">
    <citation type="submission" date="2024-01" db="EMBL/GenBank/DDBJ databases">
        <title>Seven novel Bacillus-like species.</title>
        <authorList>
            <person name="Liu G."/>
        </authorList>
    </citation>
    <scope>NUCLEOTIDE SEQUENCE [LARGE SCALE GENOMIC DNA]</scope>
    <source>
        <strain evidence="5 6">FJAT-51639</strain>
    </source>
</reference>
<keyword evidence="4" id="KW-0812">Transmembrane</keyword>
<sequence length="235" mass="26778">MKKKFLYVLIGLIFVTGIGLIVYQPLFNYYVIPKQLEKSYEENYNKITTNGIKENVYNSSKKENAFDYDSVQSVDEFDFNSVKGKLDKSMIIGLIYIPNVHIKLPILYGTNYETMMLGAGTLKPNMTMGVGNYVLGSHSMRNKELLFTPTRNMGKGDLIYLTDKEYVYTYKTTSKDVISPKETHVMDDKNGLNEVTLISCYDSKGEARLVVKGRLESKKKLEEVDGKVKSQLTSY</sequence>
<dbReference type="Proteomes" id="UP001372526">
    <property type="component" value="Unassembled WGS sequence"/>
</dbReference>
<keyword evidence="6" id="KW-1185">Reference proteome</keyword>
<evidence type="ECO:0000256" key="2">
    <source>
        <dbReference type="ARBA" id="ARBA00022801"/>
    </source>
</evidence>
<name>A0ABU8FG75_9BACI</name>
<evidence type="ECO:0000256" key="1">
    <source>
        <dbReference type="ARBA" id="ARBA00022670"/>
    </source>
</evidence>
<organism evidence="5 6">
    <name type="scientific">Bacillus bruguierae</name>
    <dbReference type="NCBI Taxonomy" id="3127667"/>
    <lineage>
        <taxon>Bacteria</taxon>
        <taxon>Bacillati</taxon>
        <taxon>Bacillota</taxon>
        <taxon>Bacilli</taxon>
        <taxon>Bacillales</taxon>
        <taxon>Bacillaceae</taxon>
        <taxon>Bacillus</taxon>
    </lineage>
</organism>
<evidence type="ECO:0000256" key="3">
    <source>
        <dbReference type="ARBA" id="ARBA00022807"/>
    </source>
</evidence>
<accession>A0ABU8FG75</accession>
<keyword evidence="3" id="KW-0788">Thiol protease</keyword>
<evidence type="ECO:0000256" key="4">
    <source>
        <dbReference type="SAM" id="Phobius"/>
    </source>
</evidence>
<dbReference type="InterPro" id="IPR005754">
    <property type="entry name" value="Sortase"/>
</dbReference>
<evidence type="ECO:0000313" key="6">
    <source>
        <dbReference type="Proteomes" id="UP001372526"/>
    </source>
</evidence>
<feature type="transmembrane region" description="Helical" evidence="4">
    <location>
        <begin position="5"/>
        <end position="26"/>
    </location>
</feature>
<evidence type="ECO:0000313" key="5">
    <source>
        <dbReference type="EMBL" id="MEI4801691.1"/>
    </source>
</evidence>
<proteinExistence type="predicted"/>
<gene>
    <name evidence="5" type="ORF">WAZ07_10185</name>
</gene>
<dbReference type="NCBIfam" id="TIGR01076">
    <property type="entry name" value="sortase_fam"/>
    <property type="match status" value="1"/>
</dbReference>
<dbReference type="Pfam" id="PF04203">
    <property type="entry name" value="Sortase"/>
    <property type="match status" value="1"/>
</dbReference>
<dbReference type="SUPFAM" id="SSF63817">
    <property type="entry name" value="Sortase"/>
    <property type="match status" value="1"/>
</dbReference>
<dbReference type="CDD" id="cd06165">
    <property type="entry name" value="Sortase_A"/>
    <property type="match status" value="1"/>
</dbReference>
<keyword evidence="4" id="KW-0472">Membrane</keyword>
<keyword evidence="4" id="KW-1133">Transmembrane helix</keyword>
<comment type="caution">
    <text evidence="5">The sequence shown here is derived from an EMBL/GenBank/DDBJ whole genome shotgun (WGS) entry which is preliminary data.</text>
</comment>
<dbReference type="Gene3D" id="2.40.260.10">
    <property type="entry name" value="Sortase"/>
    <property type="match status" value="1"/>
</dbReference>
<dbReference type="RefSeq" id="WP_336472339.1">
    <property type="nucleotide sequence ID" value="NZ_JBAWSX010000004.1"/>
</dbReference>
<keyword evidence="2" id="KW-0378">Hydrolase</keyword>
<keyword evidence="1" id="KW-0645">Protease</keyword>